<dbReference type="AlphaFoldDB" id="A0A4V2SRK5"/>
<dbReference type="OrthoDB" id="7866589at2"/>
<feature type="compositionally biased region" description="Basic and acidic residues" evidence="1">
    <location>
        <begin position="58"/>
        <end position="67"/>
    </location>
</feature>
<reference evidence="2 3" key="1">
    <citation type="submission" date="2019-03" db="EMBL/GenBank/DDBJ databases">
        <title>Genomic Encyclopedia of Type Strains, Phase IV (KMG-IV): sequencing the most valuable type-strain genomes for metagenomic binning, comparative biology and taxonomic classification.</title>
        <authorList>
            <person name="Goeker M."/>
        </authorList>
    </citation>
    <scope>NUCLEOTIDE SEQUENCE [LARGE SCALE GENOMIC DNA]</scope>
    <source>
        <strain evidence="2 3">DSM 18063</strain>
    </source>
</reference>
<dbReference type="RefSeq" id="WP_132461189.1">
    <property type="nucleotide sequence ID" value="NZ_SLXP01000002.1"/>
</dbReference>
<dbReference type="EMBL" id="SLXP01000002">
    <property type="protein sequence ID" value="TCP43356.1"/>
    <property type="molecule type" value="Genomic_DNA"/>
</dbReference>
<comment type="caution">
    <text evidence="2">The sequence shown here is derived from an EMBL/GenBank/DDBJ whole genome shotgun (WGS) entry which is preliminary data.</text>
</comment>
<sequence length="126" mass="14190">MSRALSQIVAVRIALAEARKLLDNASAKIDGLQGTLRAELEEGLPTPLRTPLEDLPEPNDHVRDHRPGRPSRINTDPELRAFILARIDRMTYHALAAEVAKAFPPERRIGHSGICSWWHRHGKRKP</sequence>
<evidence type="ECO:0000313" key="2">
    <source>
        <dbReference type="EMBL" id="TCP43356.1"/>
    </source>
</evidence>
<name>A0A4V2SRK5_9RHOB</name>
<evidence type="ECO:0000256" key="1">
    <source>
        <dbReference type="SAM" id="MobiDB-lite"/>
    </source>
</evidence>
<accession>A0A4V2SRK5</accession>
<dbReference type="Proteomes" id="UP000294835">
    <property type="component" value="Unassembled WGS sequence"/>
</dbReference>
<evidence type="ECO:0000313" key="3">
    <source>
        <dbReference type="Proteomes" id="UP000294835"/>
    </source>
</evidence>
<protein>
    <submittedName>
        <fullName evidence="2">Uncharacterized protein</fullName>
    </submittedName>
</protein>
<organism evidence="2 3">
    <name type="scientific">Rhodovulum marinum</name>
    <dbReference type="NCBI Taxonomy" id="320662"/>
    <lineage>
        <taxon>Bacteria</taxon>
        <taxon>Pseudomonadati</taxon>
        <taxon>Pseudomonadota</taxon>
        <taxon>Alphaproteobacteria</taxon>
        <taxon>Rhodobacterales</taxon>
        <taxon>Paracoccaceae</taxon>
        <taxon>Rhodovulum</taxon>
    </lineage>
</organism>
<keyword evidence="3" id="KW-1185">Reference proteome</keyword>
<proteinExistence type="predicted"/>
<gene>
    <name evidence="2" type="ORF">EV662_102554</name>
</gene>
<feature type="region of interest" description="Disordered" evidence="1">
    <location>
        <begin position="41"/>
        <end position="74"/>
    </location>
</feature>